<name>A0A094X5J4_9BACT</name>
<sequence>MYESDFGFEVHVAKSRHVSEEDFPFPPENLWDRPVEEIMFWLHKEQVWLNGCTLVPIGLSRDGEDFDFATPQEAADFLKDLQNEGYLVPDTVIDVLEGDLC</sequence>
<dbReference type="PATRIC" id="fig|178606.4.peg.1539"/>
<dbReference type="EMBL" id="JPGK01000005">
    <property type="protein sequence ID" value="KGA93824.1"/>
    <property type="molecule type" value="Genomic_DNA"/>
</dbReference>
<dbReference type="AlphaFoldDB" id="A0A094X5J4"/>
<gene>
    <name evidence="1" type="ORF">LptCag_1534</name>
</gene>
<evidence type="ECO:0000313" key="1">
    <source>
        <dbReference type="EMBL" id="KGA93824.1"/>
    </source>
</evidence>
<dbReference type="Proteomes" id="UP000029452">
    <property type="component" value="Unassembled WGS sequence"/>
</dbReference>
<comment type="caution">
    <text evidence="1">The sequence shown here is derived from an EMBL/GenBank/DDBJ whole genome shotgun (WGS) entry which is preliminary data.</text>
</comment>
<protein>
    <submittedName>
        <fullName evidence="1">Uncharacterized protein</fullName>
    </submittedName>
</protein>
<organism evidence="1 2">
    <name type="scientific">Leptospirillum ferriphilum</name>
    <dbReference type="NCBI Taxonomy" id="178606"/>
    <lineage>
        <taxon>Bacteria</taxon>
        <taxon>Pseudomonadati</taxon>
        <taxon>Nitrospirota</taxon>
        <taxon>Nitrospiria</taxon>
        <taxon>Nitrospirales</taxon>
        <taxon>Nitrospiraceae</taxon>
        <taxon>Leptospirillum</taxon>
    </lineage>
</organism>
<evidence type="ECO:0000313" key="2">
    <source>
        <dbReference type="Proteomes" id="UP000029452"/>
    </source>
</evidence>
<reference evidence="1 2" key="1">
    <citation type="submission" date="2014-06" db="EMBL/GenBank/DDBJ databases">
        <title>Draft genome sequence of iron oxidizing acidophile Leptospirillum ferriphilum DSM14647.</title>
        <authorList>
            <person name="Cardenas J.P."/>
            <person name="Lazcano M."/>
            <person name="Ossandon F.J."/>
            <person name="Corbett M."/>
            <person name="Holmes D.S."/>
            <person name="Watkin E."/>
        </authorList>
    </citation>
    <scope>NUCLEOTIDE SEQUENCE [LARGE SCALE GENOMIC DNA]</scope>
    <source>
        <strain evidence="1 2">DSM 14647</strain>
    </source>
</reference>
<accession>A0A094X5J4</accession>
<proteinExistence type="predicted"/>